<dbReference type="EMBL" id="PUTQ01000008">
    <property type="protein sequence ID" value="RCF50820.1"/>
    <property type="molecule type" value="Genomic_DNA"/>
</dbReference>
<dbReference type="Proteomes" id="UP000253075">
    <property type="component" value="Unassembled WGS sequence"/>
</dbReference>
<evidence type="ECO:0000256" key="2">
    <source>
        <dbReference type="ARBA" id="ARBA00022729"/>
    </source>
</evidence>
<reference evidence="10" key="6">
    <citation type="submission" date="2023-02" db="EMBL/GenBank/DDBJ databases">
        <title>The sequence of Aeromonas hydrophila K533.</title>
        <authorList>
            <person name="Luo X."/>
        </authorList>
    </citation>
    <scope>NUCLEOTIDE SEQUENCE</scope>
    <source>
        <strain evidence="10">K533</strain>
    </source>
</reference>
<reference evidence="8" key="5">
    <citation type="submission" date="2020-01" db="EMBL/GenBank/DDBJ databases">
        <authorList>
            <consortium name="NCBI Pathogen Detection Project"/>
        </authorList>
    </citation>
    <scope>NUCLEOTIDE SEQUENCE</scope>
    <source>
        <strain evidence="8">OLC2673_Aeromonas</strain>
    </source>
</reference>
<dbReference type="PROSITE" id="PS51257">
    <property type="entry name" value="PROKAR_LIPOPROTEIN"/>
    <property type="match status" value="1"/>
</dbReference>
<feature type="signal peptide" evidence="6">
    <location>
        <begin position="1"/>
        <end position="25"/>
    </location>
</feature>
<protein>
    <submittedName>
        <fullName evidence="8">Glycine zipper 2TM domain-containing protein</fullName>
    </submittedName>
</protein>
<dbReference type="KEGG" id="ahh:RY45_03240"/>
<evidence type="ECO:0000256" key="5">
    <source>
        <dbReference type="ARBA" id="ARBA00023288"/>
    </source>
</evidence>
<evidence type="ECO:0000259" key="7">
    <source>
        <dbReference type="Pfam" id="PF05433"/>
    </source>
</evidence>
<reference evidence="8" key="1">
    <citation type="journal article" date="2018" name="Genome Biol.">
        <title>SKESA: strategic k-mer extension for scrupulous assemblies.</title>
        <authorList>
            <person name="Souvorov A."/>
            <person name="Agarwala R."/>
            <person name="Lipman D.J."/>
        </authorList>
    </citation>
    <scope>NUCLEOTIDE SEQUENCE</scope>
    <source>
        <strain evidence="8">OLC2673_Aeromonas</strain>
    </source>
</reference>
<dbReference type="InterPro" id="IPR051407">
    <property type="entry name" value="Bact_OM_lipoprot/Surf_antigen"/>
</dbReference>
<evidence type="ECO:0000313" key="8">
    <source>
        <dbReference type="EMBL" id="HAT6344389.1"/>
    </source>
</evidence>
<dbReference type="KEGG" id="aaj:BOQ57_02710"/>
<keyword evidence="4" id="KW-0564">Palmitate</keyword>
<dbReference type="GO" id="GO:0009279">
    <property type="term" value="C:cell outer membrane"/>
    <property type="evidence" value="ECO:0007669"/>
    <property type="project" value="UniProtKB-SubCell"/>
</dbReference>
<dbReference type="KEGG" id="ahi:VU14_19695"/>
<evidence type="ECO:0000256" key="3">
    <source>
        <dbReference type="ARBA" id="ARBA00023136"/>
    </source>
</evidence>
<feature type="domain" description="Glycine zipper 2TM" evidence="7">
    <location>
        <begin position="65"/>
        <end position="106"/>
    </location>
</feature>
<dbReference type="Proteomes" id="UP001214666">
    <property type="component" value="Chromosome"/>
</dbReference>
<reference evidence="9" key="4">
    <citation type="submission" date="2018-02" db="EMBL/GenBank/DDBJ databases">
        <authorList>
            <person name="Williamson C."/>
        </authorList>
    </citation>
    <scope>NUCLEOTIDE SEQUENCE</scope>
    <source>
        <strain evidence="9">AFG_SD03_1510_Ahy_093</strain>
    </source>
</reference>
<evidence type="ECO:0000256" key="1">
    <source>
        <dbReference type="ARBA" id="ARBA00004459"/>
    </source>
</evidence>
<dbReference type="PANTHER" id="PTHR35603">
    <property type="match status" value="1"/>
</dbReference>
<dbReference type="EMBL" id="CP118942">
    <property type="protein sequence ID" value="WEE25632.1"/>
    <property type="molecule type" value="Genomic_DNA"/>
</dbReference>
<comment type="subcellular location">
    <subcellularLocation>
        <location evidence="1">Cell outer membrane</location>
        <topology evidence="1">Lipid-anchor</topology>
    </subcellularLocation>
</comment>
<evidence type="ECO:0000256" key="4">
    <source>
        <dbReference type="ARBA" id="ARBA00023139"/>
    </source>
</evidence>
<reference evidence="9 11" key="2">
    <citation type="journal article" date="2018" name="PLoS ONE">
        <title>Phenotypic characterization and whole genome analysis of extended-spectrum beta-lactamase-producing bacteria isolated from dogs in Germany.</title>
        <authorList>
            <person name="Boehmer T."/>
            <person name="Vogler A.J."/>
            <person name="Thomas A."/>
            <person name="Sauer S."/>
            <person name="Hergenroether M."/>
            <person name="Straubinger R.K."/>
            <person name="Birdsell D."/>
            <person name="Keim P."/>
            <person name="Sahl J.W."/>
            <person name="Williamson C.H."/>
            <person name="Riehm J.M."/>
        </authorList>
    </citation>
    <scope>NUCLEOTIDE SEQUENCE [LARGE SCALE GENOMIC DNA]</scope>
    <source>
        <strain evidence="9 11">AFG_SD03_1510_Ahy_093</strain>
    </source>
</reference>
<reference evidence="11" key="3">
    <citation type="submission" date="2018-02" db="EMBL/GenBank/DDBJ databases">
        <title>Phenotypic characterization and whole genome analysis of multidrug-resistant, extended-spectrum beta-lactamase-producing bacteria isolated from dogs in Germany.</title>
        <authorList>
            <person name="Williamson C."/>
        </authorList>
    </citation>
    <scope>NUCLEOTIDE SEQUENCE [LARGE SCALE GENOMIC DNA]</scope>
    <source>
        <strain evidence="11">AFG_SD03_1510_Ahy_093</strain>
    </source>
</reference>
<dbReference type="OMA" id="IVVVQKY"/>
<name>A0A081UVY2_AERHY</name>
<dbReference type="PANTHER" id="PTHR35603:SF1">
    <property type="entry name" value="OUTER MEMBRANE LIPOPROTEIN SLYB"/>
    <property type="match status" value="1"/>
</dbReference>
<keyword evidence="2 6" id="KW-0732">Signal</keyword>
<organism evidence="8 12">
    <name type="scientific">Aeromonas hydrophila</name>
    <dbReference type="NCBI Taxonomy" id="644"/>
    <lineage>
        <taxon>Bacteria</taxon>
        <taxon>Pseudomonadati</taxon>
        <taxon>Pseudomonadota</taxon>
        <taxon>Gammaproteobacteria</taxon>
        <taxon>Aeromonadales</taxon>
        <taxon>Aeromonadaceae</taxon>
        <taxon>Aeromonas</taxon>
    </lineage>
</organism>
<feature type="chain" id="PRO_5015028825" evidence="6">
    <location>
        <begin position="26"/>
        <end position="158"/>
    </location>
</feature>
<dbReference type="eggNOG" id="COG3133">
    <property type="taxonomic scope" value="Bacteria"/>
</dbReference>
<keyword evidence="3" id="KW-0472">Membrane</keyword>
<sequence>MLKRITLIALLATTTATTLSGCANSDVYSGDVYTKDRAKQVQTVSYGTILSTRPVKIQADENSLIGTIGGAVVGGLLGSTIGGGRGSDIAAAGGAIAGAAAGKAAGDKLNQVDGVELEIKKENGESIVVVQKASPTFVPGARVRMTQGNGTINVAVVN</sequence>
<dbReference type="Pfam" id="PF05433">
    <property type="entry name" value="Rick_17kDa_Anti"/>
    <property type="match status" value="1"/>
</dbReference>
<evidence type="ECO:0000313" key="11">
    <source>
        <dbReference type="Proteomes" id="UP000253075"/>
    </source>
</evidence>
<evidence type="ECO:0000313" key="12">
    <source>
        <dbReference type="Proteomes" id="UP000859505"/>
    </source>
</evidence>
<dbReference type="InterPro" id="IPR008816">
    <property type="entry name" value="Gly_zipper_2TM_dom"/>
</dbReference>
<dbReference type="EMBL" id="DACTUL010000014">
    <property type="protein sequence ID" value="HAT6344389.1"/>
    <property type="molecule type" value="Genomic_DNA"/>
</dbReference>
<evidence type="ECO:0000256" key="6">
    <source>
        <dbReference type="SAM" id="SignalP"/>
    </source>
</evidence>
<dbReference type="AlphaFoldDB" id="A0A081UVY2"/>
<proteinExistence type="predicted"/>
<dbReference type="Proteomes" id="UP000859505">
    <property type="component" value="Unassembled WGS sequence"/>
</dbReference>
<accession>A0A081UVY2</accession>
<dbReference type="GeneID" id="4488536"/>
<dbReference type="RefSeq" id="WP_005308463.1">
    <property type="nucleotide sequence ID" value="NZ_AP019193.1"/>
</dbReference>
<gene>
    <name evidence="9" type="ORF">C6C11_07135</name>
    <name evidence="8" type="ORF">JAJ28_002115</name>
    <name evidence="10" type="ORF">PY771_18630</name>
</gene>
<evidence type="ECO:0000313" key="10">
    <source>
        <dbReference type="EMBL" id="WEE25632.1"/>
    </source>
</evidence>
<keyword evidence="5" id="KW-0449">Lipoprotein</keyword>
<evidence type="ECO:0000313" key="9">
    <source>
        <dbReference type="EMBL" id="RCF50820.1"/>
    </source>
</evidence>